<comment type="caution">
    <text evidence="1">The sequence shown here is derived from an EMBL/GenBank/DDBJ whole genome shotgun (WGS) entry which is preliminary data.</text>
</comment>
<evidence type="ECO:0000313" key="1">
    <source>
        <dbReference type="EMBL" id="KPI83494.1"/>
    </source>
</evidence>
<gene>
    <name evidence="1" type="ORF">ABL78_7468</name>
</gene>
<sequence>MGDPTVVLSKTLYRSLSPRFLQARLSGLLRDASSGTLTSTAGVSPACRLSLATSSFCIPEEALQLPPCSLGSEDTFGNVHIVNVVGPQPFVDELSSLLQGEVIATLCGHYHTELYQNTPSKLLCPSITLSLARLQNTQDSLCILHAPKGGTKELQRRLRRLIFRYDPFSCRLA</sequence>
<reference evidence="1 2" key="1">
    <citation type="journal article" date="2015" name="PLoS Pathog.">
        <title>Leptomonas seymouri: Adaptations to the Dixenous Life Cycle Analyzed by Genome Sequencing, Transcriptome Profiling and Co-infection with Leishmania donovani.</title>
        <authorList>
            <person name="Kraeva N."/>
            <person name="Butenko A."/>
            <person name="Hlavacova J."/>
            <person name="Kostygov A."/>
            <person name="Myskova J."/>
            <person name="Grybchuk D."/>
            <person name="Lestinova T."/>
            <person name="Votypka J."/>
            <person name="Volf P."/>
            <person name="Opperdoes F."/>
            <person name="Flegontov P."/>
            <person name="Lukes J."/>
            <person name="Yurchenko V."/>
        </authorList>
    </citation>
    <scope>NUCLEOTIDE SEQUENCE [LARGE SCALE GENOMIC DNA]</scope>
    <source>
        <strain evidence="1 2">ATCC 30220</strain>
    </source>
</reference>
<accession>A0A0N1HSB8</accession>
<evidence type="ECO:0000313" key="2">
    <source>
        <dbReference type="Proteomes" id="UP000038009"/>
    </source>
</evidence>
<dbReference type="AlphaFoldDB" id="A0A0N1HSB8"/>
<dbReference type="EMBL" id="LJSK01000366">
    <property type="protein sequence ID" value="KPI83494.1"/>
    <property type="molecule type" value="Genomic_DNA"/>
</dbReference>
<dbReference type="OMA" id="CILHAPK"/>
<dbReference type="Proteomes" id="UP000038009">
    <property type="component" value="Unassembled WGS sequence"/>
</dbReference>
<keyword evidence="2" id="KW-1185">Reference proteome</keyword>
<dbReference type="VEuPathDB" id="TriTrypDB:Lsey_0366_0040"/>
<organism evidence="1 2">
    <name type="scientific">Leptomonas seymouri</name>
    <dbReference type="NCBI Taxonomy" id="5684"/>
    <lineage>
        <taxon>Eukaryota</taxon>
        <taxon>Discoba</taxon>
        <taxon>Euglenozoa</taxon>
        <taxon>Kinetoplastea</taxon>
        <taxon>Metakinetoplastina</taxon>
        <taxon>Trypanosomatida</taxon>
        <taxon>Trypanosomatidae</taxon>
        <taxon>Leishmaniinae</taxon>
        <taxon>Leptomonas</taxon>
    </lineage>
</organism>
<name>A0A0N1HSB8_LEPSE</name>
<protein>
    <submittedName>
        <fullName evidence="1">Uncharacterized protein</fullName>
    </submittedName>
</protein>
<proteinExistence type="predicted"/>
<dbReference type="OrthoDB" id="266105at2759"/>